<dbReference type="Gene3D" id="4.10.60.10">
    <property type="entry name" value="Zinc finger, CCHC-type"/>
    <property type="match status" value="1"/>
</dbReference>
<dbReference type="InterPro" id="IPR001878">
    <property type="entry name" value="Znf_CCHC"/>
</dbReference>
<name>A0A699WN36_TANCI</name>
<reference evidence="3" key="1">
    <citation type="journal article" date="2019" name="Sci. Rep.">
        <title>Draft genome of Tanacetum cinerariifolium, the natural source of mosquito coil.</title>
        <authorList>
            <person name="Yamashiro T."/>
            <person name="Shiraishi A."/>
            <person name="Satake H."/>
            <person name="Nakayama K."/>
        </authorList>
    </citation>
    <scope>NUCLEOTIDE SEQUENCE</scope>
</reference>
<evidence type="ECO:0000259" key="2">
    <source>
        <dbReference type="PROSITE" id="PS50158"/>
    </source>
</evidence>
<dbReference type="AlphaFoldDB" id="A0A699WN36"/>
<evidence type="ECO:0000256" key="1">
    <source>
        <dbReference type="PROSITE-ProRule" id="PRU00047"/>
    </source>
</evidence>
<comment type="caution">
    <text evidence="3">The sequence shown here is derived from an EMBL/GenBank/DDBJ whole genome shotgun (WGS) entry which is preliminary data.</text>
</comment>
<organism evidence="3">
    <name type="scientific">Tanacetum cinerariifolium</name>
    <name type="common">Dalmatian daisy</name>
    <name type="synonym">Chrysanthemum cinerariifolium</name>
    <dbReference type="NCBI Taxonomy" id="118510"/>
    <lineage>
        <taxon>Eukaryota</taxon>
        <taxon>Viridiplantae</taxon>
        <taxon>Streptophyta</taxon>
        <taxon>Embryophyta</taxon>
        <taxon>Tracheophyta</taxon>
        <taxon>Spermatophyta</taxon>
        <taxon>Magnoliopsida</taxon>
        <taxon>eudicotyledons</taxon>
        <taxon>Gunneridae</taxon>
        <taxon>Pentapetalae</taxon>
        <taxon>asterids</taxon>
        <taxon>campanulids</taxon>
        <taxon>Asterales</taxon>
        <taxon>Asteraceae</taxon>
        <taxon>Asteroideae</taxon>
        <taxon>Anthemideae</taxon>
        <taxon>Anthemidinae</taxon>
        <taxon>Tanacetum</taxon>
    </lineage>
</organism>
<keyword evidence="1" id="KW-0862">Zinc</keyword>
<dbReference type="EMBL" id="BKCJ011734174">
    <property type="protein sequence ID" value="GFD49015.1"/>
    <property type="molecule type" value="Genomic_DNA"/>
</dbReference>
<sequence length="55" mass="5717">GTCFKCGQAGHLQKDCKKNTTASTSGLADKKPGASGRVFAITEGHDANTSASYLW</sequence>
<dbReference type="SUPFAM" id="SSF57756">
    <property type="entry name" value="Retrovirus zinc finger-like domains"/>
    <property type="match status" value="1"/>
</dbReference>
<dbReference type="InterPro" id="IPR036875">
    <property type="entry name" value="Znf_CCHC_sf"/>
</dbReference>
<feature type="non-terminal residue" evidence="3">
    <location>
        <position position="1"/>
    </location>
</feature>
<evidence type="ECO:0000313" key="3">
    <source>
        <dbReference type="EMBL" id="GFD49015.1"/>
    </source>
</evidence>
<dbReference type="Pfam" id="PF00098">
    <property type="entry name" value="zf-CCHC"/>
    <property type="match status" value="1"/>
</dbReference>
<keyword evidence="1" id="KW-0479">Metal-binding</keyword>
<gene>
    <name evidence="3" type="ORF">Tci_920984</name>
</gene>
<proteinExistence type="predicted"/>
<feature type="domain" description="CCHC-type" evidence="2">
    <location>
        <begin position="3"/>
        <end position="18"/>
    </location>
</feature>
<dbReference type="PROSITE" id="PS50158">
    <property type="entry name" value="ZF_CCHC"/>
    <property type="match status" value="1"/>
</dbReference>
<accession>A0A699WN36</accession>
<dbReference type="GO" id="GO:0008270">
    <property type="term" value="F:zinc ion binding"/>
    <property type="evidence" value="ECO:0007669"/>
    <property type="project" value="UniProtKB-KW"/>
</dbReference>
<protein>
    <submittedName>
        <fullName evidence="3">Retrotransposable element Tf2</fullName>
    </submittedName>
</protein>
<dbReference type="GO" id="GO:0003676">
    <property type="term" value="F:nucleic acid binding"/>
    <property type="evidence" value="ECO:0007669"/>
    <property type="project" value="InterPro"/>
</dbReference>
<keyword evidence="1" id="KW-0863">Zinc-finger</keyword>
<dbReference type="SMART" id="SM00343">
    <property type="entry name" value="ZnF_C2HC"/>
    <property type="match status" value="1"/>
</dbReference>